<accession>A0A4Y8UJC6</accession>
<feature type="domain" description="Quinate/shikimate 5-dehydrogenase/glutamyl-tRNA reductase" evidence="9">
    <location>
        <begin position="124"/>
        <end position="198"/>
    </location>
</feature>
<dbReference type="NCBIfam" id="TIGR00507">
    <property type="entry name" value="aroE"/>
    <property type="match status" value="1"/>
</dbReference>
<feature type="binding site" evidence="8">
    <location>
        <begin position="133"/>
        <end position="137"/>
    </location>
    <ligand>
        <name>NADP(+)</name>
        <dbReference type="ChEBI" id="CHEBI:58349"/>
    </ligand>
</feature>
<feature type="binding site" evidence="8">
    <location>
        <position position="223"/>
    </location>
    <ligand>
        <name>shikimate</name>
        <dbReference type="ChEBI" id="CHEBI:36208"/>
    </ligand>
</feature>
<dbReference type="PANTHER" id="PTHR21089">
    <property type="entry name" value="SHIKIMATE DEHYDROGENASE"/>
    <property type="match status" value="1"/>
</dbReference>
<keyword evidence="5 8" id="KW-0560">Oxidoreductase</keyword>
<dbReference type="FunFam" id="3.40.50.10860:FF:000006">
    <property type="entry name" value="Shikimate dehydrogenase (NADP(+))"/>
    <property type="match status" value="1"/>
</dbReference>
<feature type="binding site" evidence="8">
    <location>
        <position position="92"/>
    </location>
    <ligand>
        <name>shikimate</name>
        <dbReference type="ChEBI" id="CHEBI:36208"/>
    </ligand>
</feature>
<dbReference type="Pfam" id="PF01488">
    <property type="entry name" value="Shikimate_DH"/>
    <property type="match status" value="1"/>
</dbReference>
<keyword evidence="3 8" id="KW-0028">Amino-acid biosynthesis</keyword>
<dbReference type="GO" id="GO:0009073">
    <property type="term" value="P:aromatic amino acid family biosynthetic process"/>
    <property type="evidence" value="ECO:0007669"/>
    <property type="project" value="UniProtKB-KW"/>
</dbReference>
<feature type="binding site" evidence="8">
    <location>
        <position position="251"/>
    </location>
    <ligand>
        <name>shikimate</name>
        <dbReference type="ChEBI" id="CHEBI:36208"/>
    </ligand>
</feature>
<evidence type="ECO:0000256" key="7">
    <source>
        <dbReference type="ARBA" id="ARBA00049442"/>
    </source>
</evidence>
<name>A0A4Y8UJC6_9GAMM</name>
<dbReference type="GO" id="GO:0009423">
    <property type="term" value="P:chorismate biosynthetic process"/>
    <property type="evidence" value="ECO:0007669"/>
    <property type="project" value="UniProtKB-UniRule"/>
</dbReference>
<gene>
    <name evidence="8 12" type="primary">aroE</name>
    <name evidence="12" type="ORF">E3W66_06680</name>
</gene>
<feature type="binding site" evidence="8">
    <location>
        <position position="221"/>
    </location>
    <ligand>
        <name>NADP(+)</name>
        <dbReference type="ChEBI" id="CHEBI:58349"/>
    </ligand>
</feature>
<evidence type="ECO:0000256" key="4">
    <source>
        <dbReference type="ARBA" id="ARBA00022857"/>
    </source>
</evidence>
<evidence type="ECO:0000313" key="13">
    <source>
        <dbReference type="Proteomes" id="UP000298133"/>
    </source>
</evidence>
<evidence type="ECO:0000256" key="2">
    <source>
        <dbReference type="ARBA" id="ARBA00012962"/>
    </source>
</evidence>
<dbReference type="Pfam" id="PF18317">
    <property type="entry name" value="SDH_C"/>
    <property type="match status" value="1"/>
</dbReference>
<reference evidence="12 13" key="1">
    <citation type="submission" date="2019-03" db="EMBL/GenBank/DDBJ databases">
        <title>Draft genome of Gammaproteobacteria bacterium LSUCC0057, a member of the SAR92 clade.</title>
        <authorList>
            <person name="Lanclos V.C."/>
            <person name="Doiron C."/>
            <person name="Henson M.W."/>
            <person name="Thrash J.C."/>
        </authorList>
    </citation>
    <scope>NUCLEOTIDE SEQUENCE [LARGE SCALE GENOMIC DNA]</scope>
    <source>
        <strain evidence="12 13">LSUCC0057</strain>
    </source>
</reference>
<dbReference type="InterPro" id="IPR006151">
    <property type="entry name" value="Shikm_DH/Glu-tRNA_Rdtase"/>
</dbReference>
<dbReference type="PANTHER" id="PTHR21089:SF1">
    <property type="entry name" value="BIFUNCTIONAL 3-DEHYDROQUINATE DEHYDRATASE_SHIKIMATE DEHYDROGENASE, CHLOROPLASTIC"/>
    <property type="match status" value="1"/>
</dbReference>
<dbReference type="CDD" id="cd01065">
    <property type="entry name" value="NAD_bind_Shikimate_DH"/>
    <property type="match status" value="1"/>
</dbReference>
<dbReference type="InterPro" id="IPR036291">
    <property type="entry name" value="NAD(P)-bd_dom_sf"/>
</dbReference>
<evidence type="ECO:0000259" key="9">
    <source>
        <dbReference type="Pfam" id="PF01488"/>
    </source>
</evidence>
<feature type="domain" description="SDH C-terminal" evidence="11">
    <location>
        <begin position="244"/>
        <end position="274"/>
    </location>
</feature>
<feature type="binding site" evidence="8">
    <location>
        <position position="108"/>
    </location>
    <ligand>
        <name>shikimate</name>
        <dbReference type="ChEBI" id="CHEBI:36208"/>
    </ligand>
</feature>
<dbReference type="GO" id="GO:0008652">
    <property type="term" value="P:amino acid biosynthetic process"/>
    <property type="evidence" value="ECO:0007669"/>
    <property type="project" value="UniProtKB-KW"/>
</dbReference>
<dbReference type="GO" id="GO:0050661">
    <property type="term" value="F:NADP binding"/>
    <property type="evidence" value="ECO:0007669"/>
    <property type="project" value="InterPro"/>
</dbReference>
<dbReference type="EMBL" id="SPIA01000002">
    <property type="protein sequence ID" value="TFH67927.1"/>
    <property type="molecule type" value="Genomic_DNA"/>
</dbReference>
<evidence type="ECO:0000256" key="6">
    <source>
        <dbReference type="ARBA" id="ARBA00023141"/>
    </source>
</evidence>
<dbReference type="NCBIfam" id="NF001310">
    <property type="entry name" value="PRK00258.1-2"/>
    <property type="match status" value="1"/>
</dbReference>
<dbReference type="GO" id="GO:0004764">
    <property type="term" value="F:shikimate 3-dehydrogenase (NADP+) activity"/>
    <property type="evidence" value="ECO:0007669"/>
    <property type="project" value="UniProtKB-UniRule"/>
</dbReference>
<dbReference type="SUPFAM" id="SSF53223">
    <property type="entry name" value="Aminoacid dehydrogenase-like, N-terminal domain"/>
    <property type="match status" value="1"/>
</dbReference>
<dbReference type="HAMAP" id="MF_00222">
    <property type="entry name" value="Shikimate_DH_AroE"/>
    <property type="match status" value="1"/>
</dbReference>
<feature type="binding site" evidence="8">
    <location>
        <begin position="157"/>
        <end position="162"/>
    </location>
    <ligand>
        <name>NADP(+)</name>
        <dbReference type="ChEBI" id="CHEBI:58349"/>
    </ligand>
</feature>
<comment type="function">
    <text evidence="8">Involved in the biosynthesis of the chorismate, which leads to the biosynthesis of aromatic amino acids. Catalyzes the reversible NADPH linked reduction of 3-dehydroshikimate (DHSA) to yield shikimate (SA).</text>
</comment>
<dbReference type="UniPathway" id="UPA00053">
    <property type="reaction ID" value="UER00087"/>
</dbReference>
<comment type="similarity">
    <text evidence="8">Belongs to the shikimate dehydrogenase family.</text>
</comment>
<evidence type="ECO:0000256" key="8">
    <source>
        <dbReference type="HAMAP-Rule" id="MF_00222"/>
    </source>
</evidence>
<dbReference type="InterPro" id="IPR013708">
    <property type="entry name" value="Shikimate_DH-bd_N"/>
</dbReference>
<dbReference type="Gene3D" id="3.40.50.720">
    <property type="entry name" value="NAD(P)-binding Rossmann-like Domain"/>
    <property type="match status" value="1"/>
</dbReference>
<keyword evidence="6 8" id="KW-0057">Aromatic amino acid biosynthesis</keyword>
<feature type="binding site" evidence="8">
    <location>
        <position position="83"/>
    </location>
    <ligand>
        <name>NADP(+)</name>
        <dbReference type="ChEBI" id="CHEBI:58349"/>
    </ligand>
</feature>
<dbReference type="AlphaFoldDB" id="A0A4Y8UJC6"/>
<feature type="active site" description="Proton acceptor" evidence="8">
    <location>
        <position position="71"/>
    </location>
</feature>
<comment type="caution">
    <text evidence="12">The sequence shown here is derived from an EMBL/GenBank/DDBJ whole genome shotgun (WGS) entry which is preliminary data.</text>
</comment>
<dbReference type="InterPro" id="IPR046346">
    <property type="entry name" value="Aminoacid_DH-like_N_sf"/>
</dbReference>
<dbReference type="GO" id="GO:0005829">
    <property type="term" value="C:cytosol"/>
    <property type="evidence" value="ECO:0007669"/>
    <property type="project" value="TreeGrafter"/>
</dbReference>
<dbReference type="EC" id="1.1.1.25" evidence="2 8"/>
<feature type="binding site" evidence="8">
    <location>
        <position position="67"/>
    </location>
    <ligand>
        <name>shikimate</name>
        <dbReference type="ChEBI" id="CHEBI:36208"/>
    </ligand>
</feature>
<comment type="subunit">
    <text evidence="8">Homodimer.</text>
</comment>
<comment type="pathway">
    <text evidence="1 8">Metabolic intermediate biosynthesis; chorismate biosynthesis; chorismate from D-erythrose 4-phosphate and phosphoenolpyruvate: step 4/7.</text>
</comment>
<sequence>MSGAKPPCRYAVFGNPIAQSRSPDIHAAFAAATGQSISYDRQAPPVDGFAAAAAAFFASGGCGLNVTMPFKSDACAFADRLTERAELAGAVNTLSLKESGEIVGDTTDGVGLLTDLRSNLAWPLRGQRILILGAGGAVRGILQPLLAELPQHVVIANRTVAKALQLAKLFAEQGYLIGCDYTMLEGQQFDLVINASGAGLTGEMPALPDQLLAPGGRAYDLSYGSEPTPFLQWAQPRAAACADGLGMLVEQAAESFYLWRGVRPQTAGVIAALRSFLS</sequence>
<dbReference type="InterPro" id="IPR011342">
    <property type="entry name" value="Shikimate_DH"/>
</dbReference>
<dbReference type="GO" id="GO:0019632">
    <property type="term" value="P:shikimate metabolic process"/>
    <property type="evidence" value="ECO:0007669"/>
    <property type="project" value="InterPro"/>
</dbReference>
<keyword evidence="4 8" id="KW-0521">NADP</keyword>
<feature type="binding site" evidence="8">
    <location>
        <position position="244"/>
    </location>
    <ligand>
        <name>NADP(+)</name>
        <dbReference type="ChEBI" id="CHEBI:58349"/>
    </ligand>
</feature>
<evidence type="ECO:0000256" key="3">
    <source>
        <dbReference type="ARBA" id="ARBA00022605"/>
    </source>
</evidence>
<evidence type="ECO:0000313" key="12">
    <source>
        <dbReference type="EMBL" id="TFH67927.1"/>
    </source>
</evidence>
<evidence type="ECO:0000259" key="11">
    <source>
        <dbReference type="Pfam" id="PF18317"/>
    </source>
</evidence>
<proteinExistence type="inferred from homology"/>
<dbReference type="Proteomes" id="UP000298133">
    <property type="component" value="Unassembled WGS sequence"/>
</dbReference>
<evidence type="ECO:0000259" key="10">
    <source>
        <dbReference type="Pfam" id="PF08501"/>
    </source>
</evidence>
<evidence type="ECO:0000256" key="1">
    <source>
        <dbReference type="ARBA" id="ARBA00004871"/>
    </source>
</evidence>
<comment type="catalytic activity">
    <reaction evidence="7 8">
        <text>shikimate + NADP(+) = 3-dehydroshikimate + NADPH + H(+)</text>
        <dbReference type="Rhea" id="RHEA:17737"/>
        <dbReference type="ChEBI" id="CHEBI:15378"/>
        <dbReference type="ChEBI" id="CHEBI:16630"/>
        <dbReference type="ChEBI" id="CHEBI:36208"/>
        <dbReference type="ChEBI" id="CHEBI:57783"/>
        <dbReference type="ChEBI" id="CHEBI:58349"/>
        <dbReference type="EC" id="1.1.1.25"/>
    </reaction>
</comment>
<protein>
    <recommendedName>
        <fullName evidence="2 8">Shikimate dehydrogenase (NADP(+))</fullName>
        <shortName evidence="8">SDH</shortName>
        <ecNumber evidence="2 8">1.1.1.25</ecNumber>
    </recommendedName>
</protein>
<dbReference type="InterPro" id="IPR022893">
    <property type="entry name" value="Shikimate_DH_fam"/>
</dbReference>
<organism evidence="12 13">
    <name type="scientific">Gammaproteobacteria bacterium LSUCC0057</name>
    <dbReference type="NCBI Taxonomy" id="2559237"/>
    <lineage>
        <taxon>Bacteria</taxon>
        <taxon>Pseudomonadati</taxon>
        <taxon>Pseudomonadota</taxon>
        <taxon>Gammaproteobacteria</taxon>
        <taxon>Cellvibrionales</taxon>
        <taxon>Porticoccaceae</taxon>
        <taxon>SAR92 clade</taxon>
    </lineage>
</organism>
<feature type="domain" description="Shikimate dehydrogenase substrate binding N-terminal" evidence="10">
    <location>
        <begin position="12"/>
        <end position="94"/>
    </location>
</feature>
<feature type="binding site" evidence="8">
    <location>
        <begin position="20"/>
        <end position="22"/>
    </location>
    <ligand>
        <name>shikimate</name>
        <dbReference type="ChEBI" id="CHEBI:36208"/>
    </ligand>
</feature>
<evidence type="ECO:0000256" key="5">
    <source>
        <dbReference type="ARBA" id="ARBA00023002"/>
    </source>
</evidence>
<dbReference type="OrthoDB" id="9776868at2"/>
<dbReference type="Gene3D" id="3.40.50.10860">
    <property type="entry name" value="Leucine Dehydrogenase, chain A, domain 1"/>
    <property type="match status" value="1"/>
</dbReference>
<dbReference type="InterPro" id="IPR041121">
    <property type="entry name" value="SDH_C"/>
</dbReference>
<dbReference type="Pfam" id="PF08501">
    <property type="entry name" value="Shikimate_dh_N"/>
    <property type="match status" value="1"/>
</dbReference>
<dbReference type="SUPFAM" id="SSF51735">
    <property type="entry name" value="NAD(P)-binding Rossmann-fold domains"/>
    <property type="match status" value="1"/>
</dbReference>
<keyword evidence="13" id="KW-1185">Reference proteome</keyword>